<feature type="compositionally biased region" description="Basic and acidic residues" evidence="1">
    <location>
        <begin position="329"/>
        <end position="339"/>
    </location>
</feature>
<evidence type="ECO:0000313" key="2">
    <source>
        <dbReference type="EMBL" id="GAH28728.1"/>
    </source>
</evidence>
<dbReference type="AlphaFoldDB" id="X1G6T5"/>
<protein>
    <submittedName>
        <fullName evidence="2">Uncharacterized protein</fullName>
    </submittedName>
</protein>
<accession>X1G6T5</accession>
<reference evidence="2" key="1">
    <citation type="journal article" date="2014" name="Front. Microbiol.">
        <title>High frequency of phylogenetically diverse reductive dehalogenase-homologous genes in deep subseafloor sedimentary metagenomes.</title>
        <authorList>
            <person name="Kawai M."/>
            <person name="Futagami T."/>
            <person name="Toyoda A."/>
            <person name="Takaki Y."/>
            <person name="Nishi S."/>
            <person name="Hori S."/>
            <person name="Arai W."/>
            <person name="Tsubouchi T."/>
            <person name="Morono Y."/>
            <person name="Uchiyama I."/>
            <person name="Ito T."/>
            <person name="Fujiyama A."/>
            <person name="Inagaki F."/>
            <person name="Takami H."/>
        </authorList>
    </citation>
    <scope>NUCLEOTIDE SEQUENCE</scope>
    <source>
        <strain evidence="2">Expedition CK06-06</strain>
    </source>
</reference>
<name>X1G6T5_9ZZZZ</name>
<dbReference type="EMBL" id="BARU01005245">
    <property type="protein sequence ID" value="GAH28728.1"/>
    <property type="molecule type" value="Genomic_DNA"/>
</dbReference>
<evidence type="ECO:0000256" key="1">
    <source>
        <dbReference type="SAM" id="MobiDB-lite"/>
    </source>
</evidence>
<sequence length="339" mass="39109">MNTVELKYLTTECLFSEVLEHARWAITNFIDVPTNSPSLFKAASATAGYKQNLFIDGFVKWSVRQATPTLDQYMIQCLGSDYRTNLESTLRNKMREIGIEVTDFTGWPFFKQELWVERDGLASEIAKSRKTRGTYTGDSQCNAEAEAIIICDNGNTVFVSQSSFLNRFSVKNKRMAWKPAAMYQFLTLFSSVPADIDILCQCMSQDFLAGGFDIVDSQAIVNFSSGSIHQSRMNIEKERESYVKVLGEQRVQELEGQFDKTPDEYKPFYSMQFAVYVINEQQRQLEKAQKGLQAATKTQALTAKERQEYLRLTARRDEKIRKQRKKQRKIESQIKKRKR</sequence>
<comment type="caution">
    <text evidence="2">The sequence shown here is derived from an EMBL/GenBank/DDBJ whole genome shotgun (WGS) entry which is preliminary data.</text>
</comment>
<gene>
    <name evidence="2" type="ORF">S03H2_10161</name>
</gene>
<feature type="region of interest" description="Disordered" evidence="1">
    <location>
        <begin position="313"/>
        <end position="339"/>
    </location>
</feature>
<proteinExistence type="predicted"/>
<organism evidence="2">
    <name type="scientific">marine sediment metagenome</name>
    <dbReference type="NCBI Taxonomy" id="412755"/>
    <lineage>
        <taxon>unclassified sequences</taxon>
        <taxon>metagenomes</taxon>
        <taxon>ecological metagenomes</taxon>
    </lineage>
</organism>